<accession>A0A921N9X1</accession>
<evidence type="ECO:0000256" key="4">
    <source>
        <dbReference type="ARBA" id="ARBA00022475"/>
    </source>
</evidence>
<proteinExistence type="inferred from homology"/>
<comment type="subcellular location">
    <subcellularLocation>
        <location evidence="1">Cell membrane</location>
        <topology evidence="1">Peripheral membrane protein</topology>
    </subcellularLocation>
</comment>
<dbReference type="PANTHER" id="PTHR43297">
    <property type="entry name" value="OLIGOPEPTIDE TRANSPORT ATP-BINDING PROTEIN APPD"/>
    <property type="match status" value="1"/>
</dbReference>
<sequence>MTIKQLHVTTASQNILRDISFNLKQGEIVAVVGESGCGKTTLLKAIANLLAPNLQIKADAIVINAQDVREFSKRQWRSIRGNQIAMIFQNPYFFFSPVKKIKAHFIQAIRNHQNFTKEQAIEKSRKILQTLNFSEADARRVLDSYAFELSGGMLQRVSIALAIVLQPSILLADEPTSALDVITQQQILEELLQLRKVSNTSIIMITHDLGCAAYIADRIIVMHEGKIIESAPTATLLSNPQETYTKKLLLATPRWLGDDTVYAK</sequence>
<dbReference type="CDD" id="cd03257">
    <property type="entry name" value="ABC_NikE_OppD_transporters"/>
    <property type="match status" value="1"/>
</dbReference>
<evidence type="ECO:0000256" key="7">
    <source>
        <dbReference type="ARBA" id="ARBA00023136"/>
    </source>
</evidence>
<dbReference type="PANTHER" id="PTHR43297:SF2">
    <property type="entry name" value="DIPEPTIDE TRANSPORT ATP-BINDING PROTEIN DPPD"/>
    <property type="match status" value="1"/>
</dbReference>
<dbReference type="PROSITE" id="PS50893">
    <property type="entry name" value="ABC_TRANSPORTER_2"/>
    <property type="match status" value="1"/>
</dbReference>
<keyword evidence="3" id="KW-0813">Transport</keyword>
<dbReference type="InterPro" id="IPR027417">
    <property type="entry name" value="P-loop_NTPase"/>
</dbReference>
<feature type="domain" description="ABC transporter" evidence="8">
    <location>
        <begin position="1"/>
        <end position="249"/>
    </location>
</feature>
<evidence type="ECO:0000256" key="2">
    <source>
        <dbReference type="ARBA" id="ARBA00005417"/>
    </source>
</evidence>
<comment type="caution">
    <text evidence="9">The sequence shown here is derived from an EMBL/GenBank/DDBJ whole genome shotgun (WGS) entry which is preliminary data.</text>
</comment>
<dbReference type="InterPro" id="IPR017871">
    <property type="entry name" value="ABC_transporter-like_CS"/>
</dbReference>
<evidence type="ECO:0000256" key="6">
    <source>
        <dbReference type="ARBA" id="ARBA00022840"/>
    </source>
</evidence>
<dbReference type="InterPro" id="IPR003439">
    <property type="entry name" value="ABC_transporter-like_ATP-bd"/>
</dbReference>
<dbReference type="AlphaFoldDB" id="A0A921N9X1"/>
<reference evidence="9" key="1">
    <citation type="journal article" date="2021" name="PeerJ">
        <title>Extensive microbial diversity within the chicken gut microbiome revealed by metagenomics and culture.</title>
        <authorList>
            <person name="Gilroy R."/>
            <person name="Ravi A."/>
            <person name="Getino M."/>
            <person name="Pursley I."/>
            <person name="Horton D.L."/>
            <person name="Alikhan N.F."/>
            <person name="Baker D."/>
            <person name="Gharbi K."/>
            <person name="Hall N."/>
            <person name="Watson M."/>
            <person name="Adriaenssens E.M."/>
            <person name="Foster-Nyarko E."/>
            <person name="Jarju S."/>
            <person name="Secka A."/>
            <person name="Antonio M."/>
            <person name="Oren A."/>
            <person name="Chaudhuri R.R."/>
            <person name="La Ragione R."/>
            <person name="Hildebrand F."/>
            <person name="Pallen M.J."/>
        </authorList>
    </citation>
    <scope>NUCLEOTIDE SEQUENCE</scope>
    <source>
        <strain evidence="9">CHK160-4876</strain>
    </source>
</reference>
<dbReference type="Gene3D" id="3.40.50.300">
    <property type="entry name" value="P-loop containing nucleotide triphosphate hydrolases"/>
    <property type="match status" value="1"/>
</dbReference>
<dbReference type="GO" id="GO:0005886">
    <property type="term" value="C:plasma membrane"/>
    <property type="evidence" value="ECO:0007669"/>
    <property type="project" value="UniProtKB-SubCell"/>
</dbReference>
<dbReference type="SUPFAM" id="SSF52540">
    <property type="entry name" value="P-loop containing nucleoside triphosphate hydrolases"/>
    <property type="match status" value="1"/>
</dbReference>
<evidence type="ECO:0000313" key="9">
    <source>
        <dbReference type="EMBL" id="HJH10480.1"/>
    </source>
</evidence>
<name>A0A921N9X1_9BACL</name>
<dbReference type="PROSITE" id="PS00211">
    <property type="entry name" value="ABC_TRANSPORTER_1"/>
    <property type="match status" value="1"/>
</dbReference>
<protein>
    <submittedName>
        <fullName evidence="9">ABC transporter ATP-binding protein</fullName>
    </submittedName>
</protein>
<dbReference type="InterPro" id="IPR003593">
    <property type="entry name" value="AAA+_ATPase"/>
</dbReference>
<dbReference type="Proteomes" id="UP000700212">
    <property type="component" value="Unassembled WGS sequence"/>
</dbReference>
<dbReference type="InterPro" id="IPR050388">
    <property type="entry name" value="ABC_Ni/Peptide_Import"/>
</dbReference>
<evidence type="ECO:0000313" key="10">
    <source>
        <dbReference type="Proteomes" id="UP000700212"/>
    </source>
</evidence>
<reference evidence="9" key="2">
    <citation type="submission" date="2021-09" db="EMBL/GenBank/DDBJ databases">
        <authorList>
            <person name="Gilroy R."/>
        </authorList>
    </citation>
    <scope>NUCLEOTIDE SEQUENCE</scope>
    <source>
        <strain evidence="9">CHK160-4876</strain>
    </source>
</reference>
<keyword evidence="5" id="KW-0547">Nucleotide-binding</keyword>
<keyword evidence="4" id="KW-1003">Cell membrane</keyword>
<dbReference type="SMART" id="SM00382">
    <property type="entry name" value="AAA"/>
    <property type="match status" value="1"/>
</dbReference>
<evidence type="ECO:0000259" key="8">
    <source>
        <dbReference type="PROSITE" id="PS50893"/>
    </source>
</evidence>
<dbReference type="Pfam" id="PF00005">
    <property type="entry name" value="ABC_tran"/>
    <property type="match status" value="1"/>
</dbReference>
<evidence type="ECO:0000256" key="1">
    <source>
        <dbReference type="ARBA" id="ARBA00004202"/>
    </source>
</evidence>
<dbReference type="GO" id="GO:0016887">
    <property type="term" value="F:ATP hydrolysis activity"/>
    <property type="evidence" value="ECO:0007669"/>
    <property type="project" value="InterPro"/>
</dbReference>
<comment type="similarity">
    <text evidence="2">Belongs to the ABC transporter superfamily.</text>
</comment>
<dbReference type="EMBL" id="DYTV01000024">
    <property type="protein sequence ID" value="HJH10480.1"/>
    <property type="molecule type" value="Genomic_DNA"/>
</dbReference>
<evidence type="ECO:0000256" key="3">
    <source>
        <dbReference type="ARBA" id="ARBA00022448"/>
    </source>
</evidence>
<evidence type="ECO:0000256" key="5">
    <source>
        <dbReference type="ARBA" id="ARBA00022741"/>
    </source>
</evidence>
<keyword evidence="6 9" id="KW-0067">ATP-binding</keyword>
<dbReference type="GO" id="GO:0005524">
    <property type="term" value="F:ATP binding"/>
    <property type="evidence" value="ECO:0007669"/>
    <property type="project" value="UniProtKB-KW"/>
</dbReference>
<organism evidence="9 10">
    <name type="scientific">Metalysinibacillus jejuensis</name>
    <dbReference type="NCBI Taxonomy" id="914327"/>
    <lineage>
        <taxon>Bacteria</taxon>
        <taxon>Bacillati</taxon>
        <taxon>Bacillota</taxon>
        <taxon>Bacilli</taxon>
        <taxon>Bacillales</taxon>
        <taxon>Caryophanaceae</taxon>
        <taxon>Metalysinibacillus</taxon>
    </lineage>
</organism>
<keyword evidence="7" id="KW-0472">Membrane</keyword>
<gene>
    <name evidence="9" type="ORF">K8V30_02100</name>
</gene>